<protein>
    <recommendedName>
        <fullName evidence="4">Lipoprotein</fullName>
    </recommendedName>
</protein>
<evidence type="ECO:0000313" key="2">
    <source>
        <dbReference type="EMBL" id="MEI4768824.1"/>
    </source>
</evidence>
<gene>
    <name evidence="2" type="ORF">WAX74_04020</name>
</gene>
<dbReference type="PROSITE" id="PS51257">
    <property type="entry name" value="PROKAR_LIPOPROTEIN"/>
    <property type="match status" value="1"/>
</dbReference>
<keyword evidence="3" id="KW-1185">Reference proteome</keyword>
<evidence type="ECO:0000256" key="1">
    <source>
        <dbReference type="SAM" id="SignalP"/>
    </source>
</evidence>
<dbReference type="RefSeq" id="WP_336496377.1">
    <property type="nucleotide sequence ID" value="NZ_JBAWSY010000002.1"/>
</dbReference>
<accession>A0ABU8F1C4</accession>
<keyword evidence="1" id="KW-0732">Signal</keyword>
<organism evidence="2 3">
    <name type="scientific">Psychrobacillus mangrovi</name>
    <dbReference type="NCBI Taxonomy" id="3117745"/>
    <lineage>
        <taxon>Bacteria</taxon>
        <taxon>Bacillati</taxon>
        <taxon>Bacillota</taxon>
        <taxon>Bacilli</taxon>
        <taxon>Bacillales</taxon>
        <taxon>Bacillaceae</taxon>
        <taxon>Psychrobacillus</taxon>
    </lineage>
</organism>
<sequence length="494" mass="56966">MKKKWIVAAAVMLIVAGCSNETVQDELKEETTKTKVAETSTVKEDVKSLKSADLTELKEAVPALAKEISNKLETIKLPAIQEGHQNRPISSLNIDEDSFNLYISLEEISTESSGIPLNIFIRTFEKEDYQFFLDEGFTKLESNREYLIAPNGSKKIVFIDGDYLYEMDSISNVMNYEGSTYSVEQLLDIADKLNIDSGYKQFFVVNIENYKLPTYFLNDGKEPYRLFVNYSGKNDKFEPKEQSLQISNNTMNFEQSALYPHYEAYGDEIVIQENVGYLSFGDNSIFEMVIGDRLYSLSLATADVNQTTGKPSYVEVPNWQEEITKVIESLNLPKQESATKVKDTSEYEKMLNKQQKEREMRIAKIKEVYIESTLADDVFFETAVQFSNLGPENSVGYMKEQLFKRFIKVEKEFERLNLMEISKTHIGLMNENAEASIDDLFEFYMINPNEVFYLQEEIDGEPTLYWMLQMEQSVDGYKVLNIYDTENDIFLTDF</sequence>
<evidence type="ECO:0000313" key="3">
    <source>
        <dbReference type="Proteomes" id="UP001364890"/>
    </source>
</evidence>
<dbReference type="Proteomes" id="UP001364890">
    <property type="component" value="Unassembled WGS sequence"/>
</dbReference>
<reference evidence="2 3" key="1">
    <citation type="submission" date="2024-01" db="EMBL/GenBank/DDBJ databases">
        <title>Seven novel Bacillus-like species.</title>
        <authorList>
            <person name="Liu G."/>
        </authorList>
    </citation>
    <scope>NUCLEOTIDE SEQUENCE [LARGE SCALE GENOMIC DNA]</scope>
    <source>
        <strain evidence="2 3">FJAT-51614</strain>
    </source>
</reference>
<evidence type="ECO:0008006" key="4">
    <source>
        <dbReference type="Google" id="ProtNLM"/>
    </source>
</evidence>
<feature type="signal peptide" evidence="1">
    <location>
        <begin position="1"/>
        <end position="20"/>
    </location>
</feature>
<feature type="chain" id="PRO_5046434508" description="Lipoprotein" evidence="1">
    <location>
        <begin position="21"/>
        <end position="494"/>
    </location>
</feature>
<name>A0ABU8F1C4_9BACI</name>
<proteinExistence type="predicted"/>
<comment type="caution">
    <text evidence="2">The sequence shown here is derived from an EMBL/GenBank/DDBJ whole genome shotgun (WGS) entry which is preliminary data.</text>
</comment>
<dbReference type="EMBL" id="JBAWSY010000002">
    <property type="protein sequence ID" value="MEI4768824.1"/>
    <property type="molecule type" value="Genomic_DNA"/>
</dbReference>